<proteinExistence type="predicted"/>
<evidence type="ECO:0000313" key="3">
    <source>
        <dbReference type="Proteomes" id="UP000682713"/>
    </source>
</evidence>
<evidence type="ECO:0008006" key="4">
    <source>
        <dbReference type="Google" id="ProtNLM"/>
    </source>
</evidence>
<evidence type="ECO:0000256" key="1">
    <source>
        <dbReference type="SAM" id="Phobius"/>
    </source>
</evidence>
<dbReference type="RefSeq" id="WP_213110629.1">
    <property type="nucleotide sequence ID" value="NZ_JAGYPJ010000001.1"/>
</dbReference>
<accession>A0A942TLX7</accession>
<reference evidence="2 3" key="1">
    <citation type="submission" date="2021-05" db="EMBL/GenBank/DDBJ databases">
        <title>Novel Bacillus species.</title>
        <authorList>
            <person name="Liu G."/>
        </authorList>
    </citation>
    <scope>NUCLEOTIDE SEQUENCE [LARGE SCALE GENOMIC DNA]</scope>
    <source>
        <strain evidence="2 3">FJAT-49732</strain>
    </source>
</reference>
<keyword evidence="3" id="KW-1185">Reference proteome</keyword>
<protein>
    <recommendedName>
        <fullName evidence="4">Lipoprotein</fullName>
    </recommendedName>
</protein>
<dbReference type="EMBL" id="JAGYPJ010000001">
    <property type="protein sequence ID" value="MBS4200005.1"/>
    <property type="molecule type" value="Genomic_DNA"/>
</dbReference>
<name>A0A942TLX7_9BACI</name>
<sequence>MKISNKLIVFILSFIISFFSCYALYKLYFSIVMVIGERNPEIDNVAAAALSMFIAPLLLFIFNIMFYLSLYFISIRKFPRQLSSWKLLILDKKSLWLNFLRITLYLICIWTVIDTVKEEVVPIWVIITVTINIIVYGYWILQMIEEGSIFKKISD</sequence>
<organism evidence="2 3">
    <name type="scientific">Lederbergia citrisecunda</name>
    <dbReference type="NCBI Taxonomy" id="2833583"/>
    <lineage>
        <taxon>Bacteria</taxon>
        <taxon>Bacillati</taxon>
        <taxon>Bacillota</taxon>
        <taxon>Bacilli</taxon>
        <taxon>Bacillales</taxon>
        <taxon>Bacillaceae</taxon>
        <taxon>Lederbergia</taxon>
    </lineage>
</organism>
<keyword evidence="1" id="KW-1133">Transmembrane helix</keyword>
<gene>
    <name evidence="2" type="ORF">KHA93_10095</name>
</gene>
<evidence type="ECO:0000313" key="2">
    <source>
        <dbReference type="EMBL" id="MBS4200005.1"/>
    </source>
</evidence>
<dbReference type="PROSITE" id="PS51257">
    <property type="entry name" value="PROKAR_LIPOPROTEIN"/>
    <property type="match status" value="1"/>
</dbReference>
<dbReference type="AlphaFoldDB" id="A0A942TLX7"/>
<dbReference type="Proteomes" id="UP000682713">
    <property type="component" value="Unassembled WGS sequence"/>
</dbReference>
<feature type="transmembrane region" description="Helical" evidence="1">
    <location>
        <begin position="45"/>
        <end position="73"/>
    </location>
</feature>
<feature type="transmembrane region" description="Helical" evidence="1">
    <location>
        <begin position="94"/>
        <end position="113"/>
    </location>
</feature>
<comment type="caution">
    <text evidence="2">The sequence shown here is derived from an EMBL/GenBank/DDBJ whole genome shotgun (WGS) entry which is preliminary data.</text>
</comment>
<feature type="transmembrane region" description="Helical" evidence="1">
    <location>
        <begin position="119"/>
        <end position="141"/>
    </location>
</feature>
<keyword evidence="1" id="KW-0812">Transmembrane</keyword>
<feature type="transmembrane region" description="Helical" evidence="1">
    <location>
        <begin position="7"/>
        <end position="25"/>
    </location>
</feature>
<keyword evidence="1" id="KW-0472">Membrane</keyword>